<sequence>MTQRAGPLFAFELIGGLSLSAAALSPDCDIFHTPALQMRPMNPGGAFLRTPGVAHCHNNTPQGTMPALNDLALTVEEPEPGQFFWTLLEAHHADEASETLDYRVCRRAVRPQASYSNALAMGVLELQKISAAESPAGETG</sequence>
<dbReference type="RefSeq" id="WP_260319256.1">
    <property type="nucleotide sequence ID" value="NZ_JACIFZ010000002.1"/>
</dbReference>
<proteinExistence type="predicted"/>
<comment type="caution">
    <text evidence="1">The sequence shown here is derived from an EMBL/GenBank/DDBJ whole genome shotgun (WGS) entry which is preliminary data.</text>
</comment>
<evidence type="ECO:0000313" key="1">
    <source>
        <dbReference type="EMBL" id="MBB4221370.1"/>
    </source>
</evidence>
<evidence type="ECO:0000313" key="2">
    <source>
        <dbReference type="Proteomes" id="UP000524450"/>
    </source>
</evidence>
<gene>
    <name evidence="1" type="ORF">GGD71_002130</name>
</gene>
<accession>A0A840FPW6</accession>
<reference evidence="1 2" key="1">
    <citation type="submission" date="2020-08" db="EMBL/GenBank/DDBJ databases">
        <title>Genomic Encyclopedia of Type Strains, Phase IV (KMG-V): Genome sequencing to study the core and pangenomes of soil and plant-associated prokaryotes.</title>
        <authorList>
            <person name="Whitman W."/>
        </authorList>
    </citation>
    <scope>NUCLEOTIDE SEQUENCE [LARGE SCALE GENOMIC DNA]</scope>
    <source>
        <strain evidence="1 2">34/80</strain>
    </source>
</reference>
<name>A0A840FPW6_9BURK</name>
<dbReference type="AlphaFoldDB" id="A0A840FPW6"/>
<organism evidence="1 2">
    <name type="scientific">Variovorax guangxiensis</name>
    <dbReference type="NCBI Taxonomy" id="1775474"/>
    <lineage>
        <taxon>Bacteria</taxon>
        <taxon>Pseudomonadati</taxon>
        <taxon>Pseudomonadota</taxon>
        <taxon>Betaproteobacteria</taxon>
        <taxon>Burkholderiales</taxon>
        <taxon>Comamonadaceae</taxon>
        <taxon>Variovorax</taxon>
    </lineage>
</organism>
<dbReference type="Proteomes" id="UP000524450">
    <property type="component" value="Unassembled WGS sequence"/>
</dbReference>
<dbReference type="EMBL" id="JACIFZ010000002">
    <property type="protein sequence ID" value="MBB4221370.1"/>
    <property type="molecule type" value="Genomic_DNA"/>
</dbReference>
<protein>
    <submittedName>
        <fullName evidence="1">Uncharacterized protein</fullName>
    </submittedName>
</protein>